<protein>
    <submittedName>
        <fullName evidence="2">Uncharacterized protein</fullName>
    </submittedName>
</protein>
<organism evidence="2">
    <name type="scientific">Thermosporothrix sp. COM3</name>
    <dbReference type="NCBI Taxonomy" id="2490863"/>
    <lineage>
        <taxon>Bacteria</taxon>
        <taxon>Bacillati</taxon>
        <taxon>Chloroflexota</taxon>
        <taxon>Ktedonobacteria</taxon>
        <taxon>Ktedonobacterales</taxon>
        <taxon>Thermosporotrichaceae</taxon>
        <taxon>Thermosporothrix</taxon>
    </lineage>
</organism>
<sequence>MYTEVQPFLTRVNDLTQEIETFRQNCQRLKQQLESAFQAHRSQFPRAGNADEESERVRQLQAQALALNSAYEKERAQTSQQARYHYDHPLDLYLAVHQNPQLASEAQRLQEAST</sequence>
<evidence type="ECO:0000313" key="2">
    <source>
        <dbReference type="EMBL" id="BBH88064.1"/>
    </source>
</evidence>
<proteinExistence type="predicted"/>
<gene>
    <name evidence="2" type="ORF">KTC_28150</name>
</gene>
<dbReference type="EMBL" id="AP019376">
    <property type="protein sequence ID" value="BBH88064.1"/>
    <property type="molecule type" value="Genomic_DNA"/>
</dbReference>
<evidence type="ECO:0000256" key="1">
    <source>
        <dbReference type="SAM" id="Coils"/>
    </source>
</evidence>
<accession>A0A455SSD1</accession>
<dbReference type="AlphaFoldDB" id="A0A455SSD1"/>
<reference evidence="2" key="1">
    <citation type="submission" date="2018-12" db="EMBL/GenBank/DDBJ databases">
        <title>Novel natural products biosynthetic potential of the class Ktedonobacteria.</title>
        <authorList>
            <person name="Zheng Y."/>
            <person name="Saitou A."/>
            <person name="Wang C.M."/>
            <person name="Toyoda A."/>
            <person name="Minakuchi Y."/>
            <person name="Sekiguchi Y."/>
            <person name="Ueda K."/>
            <person name="Takano H."/>
            <person name="Sakai Y."/>
            <person name="Yokota A."/>
            <person name="Yabe S."/>
        </authorList>
    </citation>
    <scope>NUCLEOTIDE SEQUENCE</scope>
    <source>
        <strain evidence="2">COM3</strain>
    </source>
</reference>
<keyword evidence="1" id="KW-0175">Coiled coil</keyword>
<feature type="coiled-coil region" evidence="1">
    <location>
        <begin position="12"/>
        <end position="77"/>
    </location>
</feature>
<name>A0A455SSD1_9CHLR</name>